<evidence type="ECO:0000313" key="1">
    <source>
        <dbReference type="EMBL" id="MCK1788893.1"/>
    </source>
</evidence>
<reference evidence="1 2" key="1">
    <citation type="submission" date="2022-02" db="EMBL/GenBank/DDBJ databases">
        <title>Comparative genomics of the first Antarctic Pseudomonas spp. capable of biotransforming 2,4,6-Trinitrotoluene.</title>
        <authorList>
            <person name="Cabrera M.A."/>
            <person name="Marquez S.L."/>
            <person name="Perez-Donoso J.M."/>
        </authorList>
    </citation>
    <scope>NUCLEOTIDE SEQUENCE [LARGE SCALE GENOMIC DNA]</scope>
    <source>
        <strain evidence="1 2">TNT19</strain>
    </source>
</reference>
<sequence length="123" mass="13737">MTQLSDLQTLVLRLAKGGIAAAGLRREVMLQHPHLTDSKYLSTLLALQDQHRLIGAEVTGVWVFTAVAEEDIESSKPEYSPQFAEMITAAECGNWQKIDPDEMIAELDAMIKKAQARKRKRSD</sequence>
<comment type="caution">
    <text evidence="1">The sequence shown here is derived from an EMBL/GenBank/DDBJ whole genome shotgun (WGS) entry which is preliminary data.</text>
</comment>
<organism evidence="1 2">
    <name type="scientific">Pseudomonas violetae</name>
    <dbReference type="NCBI Taxonomy" id="2915813"/>
    <lineage>
        <taxon>Bacteria</taxon>
        <taxon>Pseudomonadati</taxon>
        <taxon>Pseudomonadota</taxon>
        <taxon>Gammaproteobacteria</taxon>
        <taxon>Pseudomonadales</taxon>
        <taxon>Pseudomonadaceae</taxon>
        <taxon>Pseudomonas</taxon>
    </lineage>
</organism>
<keyword evidence="2" id="KW-1185">Reference proteome</keyword>
<name>A0ABT0ET28_9PSED</name>
<dbReference type="Proteomes" id="UP001299876">
    <property type="component" value="Unassembled WGS sequence"/>
</dbReference>
<gene>
    <name evidence="1" type="ORF">L9059_01570</name>
</gene>
<protein>
    <submittedName>
        <fullName evidence="1">Uncharacterized protein</fullName>
    </submittedName>
</protein>
<proteinExistence type="predicted"/>
<evidence type="ECO:0000313" key="2">
    <source>
        <dbReference type="Proteomes" id="UP001299876"/>
    </source>
</evidence>
<accession>A0ABT0ET28</accession>
<dbReference type="EMBL" id="JAKNRW010000001">
    <property type="protein sequence ID" value="MCK1788893.1"/>
    <property type="molecule type" value="Genomic_DNA"/>
</dbReference>
<dbReference type="RefSeq" id="WP_247286364.1">
    <property type="nucleotide sequence ID" value="NZ_JAKNRW010000001.1"/>
</dbReference>